<proteinExistence type="predicted"/>
<reference evidence="2 3" key="1">
    <citation type="submission" date="2018-04" db="EMBL/GenBank/DDBJ databases">
        <title>Cupriavidus necator CR12 genome sequencing and assembly.</title>
        <authorList>
            <person name="Ben Fekih I."/>
            <person name="Mazhar H.S."/>
            <person name="Bello S.K."/>
            <person name="Rensing C."/>
        </authorList>
    </citation>
    <scope>NUCLEOTIDE SEQUENCE [LARGE SCALE GENOMIC DNA]</scope>
    <source>
        <strain evidence="2 3">CR12</strain>
    </source>
</reference>
<keyword evidence="1" id="KW-0812">Transmembrane</keyword>
<dbReference type="Proteomes" id="UP000253501">
    <property type="component" value="Unassembled WGS sequence"/>
</dbReference>
<keyword evidence="1" id="KW-0472">Membrane</keyword>
<evidence type="ECO:0000313" key="3">
    <source>
        <dbReference type="Proteomes" id="UP000253501"/>
    </source>
</evidence>
<accession>A0A367PK88</accession>
<organism evidence="2 3">
    <name type="scientific">Cupriavidus necator</name>
    <name type="common">Alcaligenes eutrophus</name>
    <name type="synonym">Ralstonia eutropha</name>
    <dbReference type="NCBI Taxonomy" id="106590"/>
    <lineage>
        <taxon>Bacteria</taxon>
        <taxon>Pseudomonadati</taxon>
        <taxon>Pseudomonadota</taxon>
        <taxon>Betaproteobacteria</taxon>
        <taxon>Burkholderiales</taxon>
        <taxon>Burkholderiaceae</taxon>
        <taxon>Cupriavidus</taxon>
    </lineage>
</organism>
<feature type="transmembrane region" description="Helical" evidence="1">
    <location>
        <begin position="6"/>
        <end position="24"/>
    </location>
</feature>
<dbReference type="RefSeq" id="WP_114132126.1">
    <property type="nucleotide sequence ID" value="NZ_QDHA01000026.1"/>
</dbReference>
<dbReference type="EMBL" id="QDHA01000026">
    <property type="protein sequence ID" value="RCJ08319.1"/>
    <property type="molecule type" value="Genomic_DNA"/>
</dbReference>
<name>A0A367PK88_CUPNE</name>
<sequence>MAQYLSIAVRAFGVGAIIVIIAVVSRQVYLQAAADDGFARADQEPAATMMMRCEAMHSRLQSRHIAEDEANADGVLPRARCLEP</sequence>
<gene>
    <name evidence="2" type="ORF">DDK22_11855</name>
</gene>
<dbReference type="AlphaFoldDB" id="A0A367PK88"/>
<keyword evidence="1" id="KW-1133">Transmembrane helix</keyword>
<comment type="caution">
    <text evidence="2">The sequence shown here is derived from an EMBL/GenBank/DDBJ whole genome shotgun (WGS) entry which is preliminary data.</text>
</comment>
<evidence type="ECO:0000256" key="1">
    <source>
        <dbReference type="SAM" id="Phobius"/>
    </source>
</evidence>
<evidence type="ECO:0000313" key="2">
    <source>
        <dbReference type="EMBL" id="RCJ08319.1"/>
    </source>
</evidence>
<protein>
    <submittedName>
        <fullName evidence="2">Uncharacterized protein</fullName>
    </submittedName>
</protein>